<keyword evidence="9" id="KW-1185">Reference proteome</keyword>
<dbReference type="InterPro" id="IPR036890">
    <property type="entry name" value="HATPase_C_sf"/>
</dbReference>
<evidence type="ECO:0000313" key="8">
    <source>
        <dbReference type="EMBL" id="PKR56501.1"/>
    </source>
</evidence>
<dbReference type="Gene3D" id="3.30.565.10">
    <property type="entry name" value="Histidine kinase-like ATPase, C-terminal domain"/>
    <property type="match status" value="2"/>
</dbReference>
<evidence type="ECO:0000256" key="6">
    <source>
        <dbReference type="ARBA" id="ARBA00022840"/>
    </source>
</evidence>
<dbReference type="InterPro" id="IPR043836">
    <property type="entry name" value="DHp"/>
</dbReference>
<dbReference type="PANTHER" id="PTHR44936">
    <property type="entry name" value="SENSOR PROTEIN CREC"/>
    <property type="match status" value="1"/>
</dbReference>
<keyword evidence="3" id="KW-0808">Transferase</keyword>
<dbReference type="SUPFAM" id="SSF55874">
    <property type="entry name" value="ATPase domain of HSP90 chaperone/DNA topoisomerase II/histidine kinase"/>
    <property type="match status" value="2"/>
</dbReference>
<keyword evidence="6" id="KW-0067">ATP-binding</keyword>
<feature type="domain" description="Histidine kinase" evidence="7">
    <location>
        <begin position="781"/>
        <end position="988"/>
    </location>
</feature>
<dbReference type="InterPro" id="IPR003594">
    <property type="entry name" value="HATPase_dom"/>
</dbReference>
<evidence type="ECO:0000256" key="4">
    <source>
        <dbReference type="ARBA" id="ARBA00022741"/>
    </source>
</evidence>
<comment type="caution">
    <text evidence="8">The sequence shown here is derived from an EMBL/GenBank/DDBJ whole genome shotgun (WGS) entry which is preliminary data.</text>
</comment>
<evidence type="ECO:0000256" key="3">
    <source>
        <dbReference type="ARBA" id="ARBA00022679"/>
    </source>
</evidence>
<evidence type="ECO:0000313" key="9">
    <source>
        <dbReference type="Proteomes" id="UP000233332"/>
    </source>
</evidence>
<proteinExistence type="predicted"/>
<dbReference type="GO" id="GO:0004673">
    <property type="term" value="F:protein histidine kinase activity"/>
    <property type="evidence" value="ECO:0007669"/>
    <property type="project" value="UniProtKB-EC"/>
</dbReference>
<sequence>MAKFHIRARTIDLLGRQQIANISTAISELFKNAHDAYATTAEVDYFRDDGLFVLRDNGLGMTRTDFEERWLTLGTDSKVGSSAGLNRPAVDKSQEPRPLLGEKGIGRLAIAVIGRQVLVLTRAKVSGKAEATITAAYIHWGLFELPGIDLEEITIPVETFSAKALPDHDDVQAMVDVVRQNLDNLSDRIEDNIVTQIKQDMDAFAVDPRDTADYLGTPSFDGQGTGTHFYILPADEIIQEDIDLREEPTKPTRFEKNLIGFTNTMTPEFRKPKIVTQFRDHIDEGEPIERVGEKAFFSPNEFQQVDHHIRGRFDEYGQFHGKVGVYQTTPTEYVLNWDNADGKPTKCGPFDFSIAVIQPTPRDSLVEPTEHALIRRKLERHGGIYIYKDGVRVQPYGGPDFDFLDVERRRNLRAGTAYYSFRNIMGAIELTSGDNANLVEKAGREGFREDKAYRQFRSILMNFFIQSAADFFGEKGKYSEEWNEKRNELQHLDDVRKQREKHSRKKKNAFATQLEEFFEKLDSGTLPLSAANALETLKSRVEAELNSKKPAQTKALAIARLEDEAKQTIDKIRKDSAITKPRGIGLNNKIRNNWQAYQSEFDRFVKRTLLPTEKKIEEFITSTIHDNKLNLDPGKRLYAAVDKHAKEAFTSIKSLRTQTEESLTDLTKIIRENTKNSFRTVSKAVDDVRVELETLKDAKQTEFDFSAKREEFENSVSITFEKESENLRRISSQLEAILTSLQKDGTDFIEVTEALEEEVVALRERQDADFELAQIGMALNTINHEFGKTAGSLRSGLRRMKSWASANPEMKSLYDDMRVSFDHLDNYLALFNPLDRRLQRTAVQITGHEIFRFVSNLFEKRLERHSVKLSADQGFREHVIEGFQADFYPVFVNLVDNAIHWTSAKKNNQGQIELTKDGDDLCVKDNGRGVSSIDVLNIFEMNFTRKAGGRGMGLHISRQALERVGYELTLDPPIQGTGACFRISRVSQ</sequence>
<dbReference type="GO" id="GO:0005524">
    <property type="term" value="F:ATP binding"/>
    <property type="evidence" value="ECO:0007669"/>
    <property type="project" value="UniProtKB-KW"/>
</dbReference>
<dbReference type="SMART" id="SM00387">
    <property type="entry name" value="HATPase_c"/>
    <property type="match status" value="1"/>
</dbReference>
<protein>
    <recommendedName>
        <fullName evidence="2">histidine kinase</fullName>
        <ecNumber evidence="2">2.7.13.3</ecNumber>
    </recommendedName>
</protein>
<dbReference type="Pfam" id="PF02518">
    <property type="entry name" value="HATPase_c"/>
    <property type="match status" value="1"/>
</dbReference>
<dbReference type="InterPro" id="IPR050980">
    <property type="entry name" value="2C_sensor_his_kinase"/>
</dbReference>
<evidence type="ECO:0000256" key="1">
    <source>
        <dbReference type="ARBA" id="ARBA00000085"/>
    </source>
</evidence>
<gene>
    <name evidence="8" type="ORF">COO92_20690</name>
</gene>
<comment type="catalytic activity">
    <reaction evidence="1">
        <text>ATP + protein L-histidine = ADP + protein N-phospho-L-histidine.</text>
        <dbReference type="EC" id="2.7.13.3"/>
    </reaction>
</comment>
<dbReference type="Pfam" id="PF13589">
    <property type="entry name" value="HATPase_c_3"/>
    <property type="match status" value="1"/>
</dbReference>
<dbReference type="InterPro" id="IPR005467">
    <property type="entry name" value="His_kinase_dom"/>
</dbReference>
<dbReference type="Pfam" id="PF19191">
    <property type="entry name" value="HEF_HK"/>
    <property type="match status" value="1"/>
</dbReference>
<organism evidence="8 9">
    <name type="scientific">Thalassospira lohafexi</name>
    <dbReference type="NCBI Taxonomy" id="744227"/>
    <lineage>
        <taxon>Bacteria</taxon>
        <taxon>Pseudomonadati</taxon>
        <taxon>Pseudomonadota</taxon>
        <taxon>Alphaproteobacteria</taxon>
        <taxon>Rhodospirillales</taxon>
        <taxon>Thalassospiraceae</taxon>
        <taxon>Thalassospira</taxon>
    </lineage>
</organism>
<evidence type="ECO:0000256" key="2">
    <source>
        <dbReference type="ARBA" id="ARBA00012438"/>
    </source>
</evidence>
<dbReference type="CDD" id="cd00075">
    <property type="entry name" value="HATPase"/>
    <property type="match status" value="1"/>
</dbReference>
<name>A0A2N3L122_9PROT</name>
<keyword evidence="4" id="KW-0547">Nucleotide-binding</keyword>
<dbReference type="EC" id="2.7.13.3" evidence="2"/>
<accession>A0A2N3L122</accession>
<dbReference type="PANTHER" id="PTHR44936:SF10">
    <property type="entry name" value="SENSOR PROTEIN RSTB"/>
    <property type="match status" value="1"/>
</dbReference>
<dbReference type="PROSITE" id="PS50109">
    <property type="entry name" value="HIS_KIN"/>
    <property type="match status" value="1"/>
</dbReference>
<evidence type="ECO:0000256" key="5">
    <source>
        <dbReference type="ARBA" id="ARBA00022777"/>
    </source>
</evidence>
<dbReference type="Proteomes" id="UP000233332">
    <property type="component" value="Unassembled WGS sequence"/>
</dbReference>
<reference evidence="8 9" key="1">
    <citation type="submission" date="2017-09" db="EMBL/GenBank/DDBJ databases">
        <title>Biodiversity and function of Thalassospira species in the particle-attached aromatic-hydrocarbon-degrading consortia from the surface seawater of the China South Sea.</title>
        <authorList>
            <person name="Dong C."/>
            <person name="Lai Q."/>
            <person name="Shao Z."/>
        </authorList>
    </citation>
    <scope>NUCLEOTIDE SEQUENCE [LARGE SCALE GENOMIC DNA]</scope>
    <source>
        <strain evidence="8 9">139Z-12</strain>
    </source>
</reference>
<dbReference type="AlphaFoldDB" id="A0A2N3L122"/>
<dbReference type="EMBL" id="NXGX01000012">
    <property type="protein sequence ID" value="PKR56501.1"/>
    <property type="molecule type" value="Genomic_DNA"/>
</dbReference>
<dbReference type="RefSeq" id="WP_101304843.1">
    <property type="nucleotide sequence ID" value="NZ_NXGX01000012.1"/>
</dbReference>
<evidence type="ECO:0000259" key="7">
    <source>
        <dbReference type="PROSITE" id="PS50109"/>
    </source>
</evidence>
<keyword evidence="5" id="KW-0418">Kinase</keyword>